<evidence type="ECO:0000313" key="5">
    <source>
        <dbReference type="Proteomes" id="UP001156691"/>
    </source>
</evidence>
<keyword evidence="1" id="KW-0472">Membrane</keyword>
<evidence type="ECO:0000259" key="3">
    <source>
        <dbReference type="Pfam" id="PF25853"/>
    </source>
</evidence>
<feature type="domain" description="DUF6311" evidence="2">
    <location>
        <begin position="25"/>
        <end position="408"/>
    </location>
</feature>
<keyword evidence="1" id="KW-0812">Transmembrane</keyword>
<name>A0ABQ5W0W3_9HYPH</name>
<evidence type="ECO:0000256" key="1">
    <source>
        <dbReference type="SAM" id="Phobius"/>
    </source>
</evidence>
<evidence type="ECO:0000313" key="4">
    <source>
        <dbReference type="EMBL" id="GLQ53709.1"/>
    </source>
</evidence>
<protein>
    <recommendedName>
        <fullName evidence="6">Dolichyl-phosphate-mannose-protein mannosyltransferase</fullName>
    </recommendedName>
</protein>
<dbReference type="InterPro" id="IPR046278">
    <property type="entry name" value="DUF6311"/>
</dbReference>
<feature type="transmembrane region" description="Helical" evidence="1">
    <location>
        <begin position="321"/>
        <end position="349"/>
    </location>
</feature>
<feature type="transmembrane region" description="Helical" evidence="1">
    <location>
        <begin position="185"/>
        <end position="212"/>
    </location>
</feature>
<dbReference type="InterPro" id="IPR058671">
    <property type="entry name" value="DUF6311_C"/>
</dbReference>
<reference evidence="5" key="1">
    <citation type="journal article" date="2019" name="Int. J. Syst. Evol. Microbiol.">
        <title>The Global Catalogue of Microorganisms (GCM) 10K type strain sequencing project: providing services to taxonomists for standard genome sequencing and annotation.</title>
        <authorList>
            <consortium name="The Broad Institute Genomics Platform"/>
            <consortium name="The Broad Institute Genome Sequencing Center for Infectious Disease"/>
            <person name="Wu L."/>
            <person name="Ma J."/>
        </authorList>
    </citation>
    <scope>NUCLEOTIDE SEQUENCE [LARGE SCALE GENOMIC DNA]</scope>
    <source>
        <strain evidence="5">NBRC 112416</strain>
    </source>
</reference>
<comment type="caution">
    <text evidence="4">The sequence shown here is derived from an EMBL/GenBank/DDBJ whole genome shotgun (WGS) entry which is preliminary data.</text>
</comment>
<feature type="transmembrane region" description="Helical" evidence="1">
    <location>
        <begin position="233"/>
        <end position="252"/>
    </location>
</feature>
<organism evidence="4 5">
    <name type="scientific">Devosia nitrariae</name>
    <dbReference type="NCBI Taxonomy" id="2071872"/>
    <lineage>
        <taxon>Bacteria</taxon>
        <taxon>Pseudomonadati</taxon>
        <taxon>Pseudomonadota</taxon>
        <taxon>Alphaproteobacteria</taxon>
        <taxon>Hyphomicrobiales</taxon>
        <taxon>Devosiaceae</taxon>
        <taxon>Devosia</taxon>
    </lineage>
</organism>
<keyword evidence="5" id="KW-1185">Reference proteome</keyword>
<gene>
    <name evidence="4" type="ORF">GCM10010862_09680</name>
</gene>
<feature type="transmembrane region" description="Helical" evidence="1">
    <location>
        <begin position="114"/>
        <end position="132"/>
    </location>
</feature>
<sequence>MTATPSTTIASSLRDEWLALACAGLFGVVYWTFWVDPAILDPTNVDWLLDNTDRGVNYLGWALFRDTPWAWPLGLNPRYGLELSSSIVYSDSIPLLALPFKALGGVLPRPFQYLGLWTLVCAVLQGVFGYLLARRLGAGTEAALVASAFCVAAPVLVARSSHLALTAHWTLLAAFYLYFGRATRLLPWIVLLAVVAAIHPYLFIMVLAVFCADLLKRHRLEVTGIPRLLGNGIVAVAISAAIMWSIGMFVGASPEADGFGYFKHDLLGLVDAGRFSRLFVDIPNGAGAYEGYGFLGTGIILLALATLPAMGQLKRISVSEIWPLALVVIVMFVFSLSNAIDIAGTTVLTLPLPDALARLAGILRSSGRFVWPAVYLATIFVVLAMTWRYRRYGTAIAAACLALQVFDMAPGIAATRERATMIAAAPQPISPLWAELAQHYQRVRAIPVQHPGLSWHYASRVAARYGMATDSVYLARVPPLAEAQQRAEEALSTGAFDPGAVYILDDAARTAAAAQARPGDLMTVIDGRHIFAREGCVSLPDLCEGSPVLTLDNMGGATAPHRL</sequence>
<proteinExistence type="predicted"/>
<feature type="transmembrane region" description="Helical" evidence="1">
    <location>
        <begin position="17"/>
        <end position="34"/>
    </location>
</feature>
<feature type="transmembrane region" description="Helical" evidence="1">
    <location>
        <begin position="138"/>
        <end position="156"/>
    </location>
</feature>
<feature type="transmembrane region" description="Helical" evidence="1">
    <location>
        <begin position="369"/>
        <end position="387"/>
    </location>
</feature>
<dbReference type="Pfam" id="PF25853">
    <property type="entry name" value="DUF6311_C"/>
    <property type="match status" value="1"/>
</dbReference>
<evidence type="ECO:0008006" key="6">
    <source>
        <dbReference type="Google" id="ProtNLM"/>
    </source>
</evidence>
<dbReference type="RefSeq" id="WP_284339156.1">
    <property type="nucleotide sequence ID" value="NZ_BSNS01000005.1"/>
</dbReference>
<dbReference type="EMBL" id="BSNS01000005">
    <property type="protein sequence ID" value="GLQ53709.1"/>
    <property type="molecule type" value="Genomic_DNA"/>
</dbReference>
<dbReference type="Proteomes" id="UP001156691">
    <property type="component" value="Unassembled WGS sequence"/>
</dbReference>
<keyword evidence="1" id="KW-1133">Transmembrane helix</keyword>
<feature type="transmembrane region" description="Helical" evidence="1">
    <location>
        <begin position="291"/>
        <end position="309"/>
    </location>
</feature>
<accession>A0ABQ5W0W3</accession>
<dbReference type="Pfam" id="PF19830">
    <property type="entry name" value="DUF6311"/>
    <property type="match status" value="1"/>
</dbReference>
<evidence type="ECO:0000259" key="2">
    <source>
        <dbReference type="Pfam" id="PF19830"/>
    </source>
</evidence>
<feature type="domain" description="DUF6311" evidence="3">
    <location>
        <begin position="433"/>
        <end position="531"/>
    </location>
</feature>